<reference evidence="12" key="1">
    <citation type="submission" date="2020-07" db="EMBL/GenBank/DDBJ databases">
        <authorList>
            <person name="Lin J."/>
        </authorList>
    </citation>
    <scope>NUCLEOTIDE SEQUENCE</scope>
</reference>
<evidence type="ECO:0000256" key="2">
    <source>
        <dbReference type="ARBA" id="ARBA00008982"/>
    </source>
</evidence>
<comment type="subunit">
    <text evidence="10">Monomer.</text>
</comment>
<dbReference type="InterPro" id="IPR001576">
    <property type="entry name" value="Phosphoglycerate_kinase"/>
</dbReference>
<dbReference type="GO" id="GO:0004618">
    <property type="term" value="F:phosphoglycerate kinase activity"/>
    <property type="evidence" value="ECO:0007669"/>
    <property type="project" value="UniProtKB-EC"/>
</dbReference>
<evidence type="ECO:0000256" key="7">
    <source>
        <dbReference type="ARBA" id="ARBA00022840"/>
    </source>
</evidence>
<evidence type="ECO:0000256" key="3">
    <source>
        <dbReference type="ARBA" id="ARBA00013061"/>
    </source>
</evidence>
<keyword evidence="8" id="KW-0460">Magnesium</keyword>
<keyword evidence="6 9" id="KW-0418">Kinase</keyword>
<evidence type="ECO:0000256" key="1">
    <source>
        <dbReference type="ARBA" id="ARBA00001946"/>
    </source>
</evidence>
<evidence type="ECO:0000256" key="10">
    <source>
        <dbReference type="RuleBase" id="RU000696"/>
    </source>
</evidence>
<keyword evidence="7" id="KW-0067">ATP-binding</keyword>
<dbReference type="PRINTS" id="PR00477">
    <property type="entry name" value="PHGLYCKINASE"/>
</dbReference>
<dbReference type="GO" id="GO:0006096">
    <property type="term" value="P:glycolytic process"/>
    <property type="evidence" value="ECO:0007669"/>
    <property type="project" value="InterPro"/>
</dbReference>
<dbReference type="GO" id="GO:0006094">
    <property type="term" value="P:gluconeogenesis"/>
    <property type="evidence" value="ECO:0007669"/>
    <property type="project" value="TreeGrafter"/>
</dbReference>
<comment type="similarity">
    <text evidence="2 9">Belongs to the phosphoglycerate kinase family.</text>
</comment>
<dbReference type="Gene3D" id="3.40.50.1260">
    <property type="entry name" value="Phosphoglycerate kinase, N-terminal domain"/>
    <property type="match status" value="1"/>
</dbReference>
<dbReference type="InterPro" id="IPR036043">
    <property type="entry name" value="Phosphoglycerate_kinase_sf"/>
</dbReference>
<evidence type="ECO:0000256" key="6">
    <source>
        <dbReference type="ARBA" id="ARBA00022777"/>
    </source>
</evidence>
<accession>A0A6V7QLV7</accession>
<feature type="region of interest" description="Disordered" evidence="11">
    <location>
        <begin position="143"/>
        <end position="168"/>
    </location>
</feature>
<dbReference type="EC" id="2.7.2.3" evidence="3 9"/>
<evidence type="ECO:0000256" key="11">
    <source>
        <dbReference type="SAM" id="MobiDB-lite"/>
    </source>
</evidence>
<dbReference type="SUPFAM" id="SSF53748">
    <property type="entry name" value="Phosphoglycerate kinase"/>
    <property type="match status" value="1"/>
</dbReference>
<evidence type="ECO:0000256" key="8">
    <source>
        <dbReference type="ARBA" id="ARBA00022842"/>
    </source>
</evidence>
<keyword evidence="4 9" id="KW-0808">Transferase</keyword>
<dbReference type="GO" id="GO:0005524">
    <property type="term" value="F:ATP binding"/>
    <property type="evidence" value="ECO:0007669"/>
    <property type="project" value="UniProtKB-KW"/>
</dbReference>
<evidence type="ECO:0000256" key="4">
    <source>
        <dbReference type="ARBA" id="ARBA00022679"/>
    </source>
</evidence>
<name>A0A6V7QLV7_ANACO</name>
<evidence type="ECO:0000256" key="5">
    <source>
        <dbReference type="ARBA" id="ARBA00022741"/>
    </source>
</evidence>
<protein>
    <recommendedName>
        <fullName evidence="3 9">Phosphoglycerate kinase</fullName>
        <ecNumber evidence="3 9">2.7.2.3</ecNumber>
    </recommendedName>
</protein>
<dbReference type="InterPro" id="IPR015824">
    <property type="entry name" value="Phosphoglycerate_kinase_N"/>
</dbReference>
<dbReference type="AlphaFoldDB" id="A0A6V7QLV7"/>
<dbReference type="EMBL" id="LR862137">
    <property type="protein sequence ID" value="CAD1843795.1"/>
    <property type="molecule type" value="Genomic_DNA"/>
</dbReference>
<dbReference type="PANTHER" id="PTHR11406">
    <property type="entry name" value="PHOSPHOGLYCERATE KINASE"/>
    <property type="match status" value="1"/>
</dbReference>
<feature type="region of interest" description="Disordered" evidence="11">
    <location>
        <begin position="1"/>
        <end position="53"/>
    </location>
</feature>
<comment type="catalytic activity">
    <reaction evidence="9">
        <text>(2R)-3-phosphoglycerate + ATP = (2R)-3-phospho-glyceroyl phosphate + ADP</text>
        <dbReference type="Rhea" id="RHEA:14801"/>
        <dbReference type="ChEBI" id="CHEBI:30616"/>
        <dbReference type="ChEBI" id="CHEBI:57604"/>
        <dbReference type="ChEBI" id="CHEBI:58272"/>
        <dbReference type="ChEBI" id="CHEBI:456216"/>
        <dbReference type="EC" id="2.7.2.3"/>
    </reaction>
</comment>
<sequence>MGQPPERRIASSSCAAAASTSQAPATSLSRVLATSPSRVPVEESRVASTSCAEGEVAGAREVEAAAAHEVEATRHSSIGTREGEAAVAHEVEAMRCSGGQPPERRVASTSCATAASPSRVPIEECHVASTSCAAAASTSRAPAASPLRARGGGNAALFDRHSRRGGGGTREREAAVAHEVEAAVAHEVEAMRRSGGWPVNLRSHRPRCKFLCLQVTYSTKAGHVQKEDMDYDNSRLNSLFHVQTLRNFPVEKLAGEVVLVRLDSTVLLESLPSDSRSLSLNRIVATIKHLHNAGAEVLLISNWGQSADPMISSEFLADYLSSLLQLKVVPASGVSNFMEATAGELLYADIFLLDDLAKHREEVSNCLEFSKKLSSGATIFVNDAFSLSHKILASTVGVARFCHASIAGSALKRS</sequence>
<comment type="cofactor">
    <cofactor evidence="1">
        <name>Mg(2+)</name>
        <dbReference type="ChEBI" id="CHEBI:18420"/>
    </cofactor>
</comment>
<evidence type="ECO:0000256" key="9">
    <source>
        <dbReference type="RuleBase" id="RU000532"/>
    </source>
</evidence>
<proteinExistence type="inferred from homology"/>
<keyword evidence="5" id="KW-0547">Nucleotide-binding</keyword>
<evidence type="ECO:0000313" key="12">
    <source>
        <dbReference type="EMBL" id="CAD1843795.1"/>
    </source>
</evidence>
<dbReference type="GO" id="GO:0005829">
    <property type="term" value="C:cytosol"/>
    <property type="evidence" value="ECO:0007669"/>
    <property type="project" value="TreeGrafter"/>
</dbReference>
<dbReference type="GO" id="GO:0043531">
    <property type="term" value="F:ADP binding"/>
    <property type="evidence" value="ECO:0007669"/>
    <property type="project" value="TreeGrafter"/>
</dbReference>
<feature type="compositionally biased region" description="Low complexity" evidence="11">
    <location>
        <begin position="10"/>
        <end position="29"/>
    </location>
</feature>
<dbReference type="Pfam" id="PF00162">
    <property type="entry name" value="PGK"/>
    <property type="match status" value="1"/>
</dbReference>
<organism evidence="12">
    <name type="scientific">Ananas comosus var. bracteatus</name>
    <name type="common">red pineapple</name>
    <dbReference type="NCBI Taxonomy" id="296719"/>
    <lineage>
        <taxon>Eukaryota</taxon>
        <taxon>Viridiplantae</taxon>
        <taxon>Streptophyta</taxon>
        <taxon>Embryophyta</taxon>
        <taxon>Tracheophyta</taxon>
        <taxon>Spermatophyta</taxon>
        <taxon>Magnoliopsida</taxon>
        <taxon>Liliopsida</taxon>
        <taxon>Poales</taxon>
        <taxon>Bromeliaceae</taxon>
        <taxon>Bromelioideae</taxon>
        <taxon>Ananas</taxon>
    </lineage>
</organism>
<gene>
    <name evidence="12" type="ORF">CB5_LOCUS27006</name>
</gene>
<dbReference type="PANTHER" id="PTHR11406:SF32">
    <property type="entry name" value="PHOSPHOGLYCERATE KINASE"/>
    <property type="match status" value="1"/>
</dbReference>